<comment type="caution">
    <text evidence="2">The sequence shown here is derived from an EMBL/GenBank/DDBJ whole genome shotgun (WGS) entry which is preliminary data.</text>
</comment>
<evidence type="ECO:0000313" key="2">
    <source>
        <dbReference type="EMBL" id="PAV74502.1"/>
    </source>
</evidence>
<reference evidence="2 3" key="1">
    <citation type="journal article" date="2017" name="Curr. Biol.">
        <title>Genome architecture and evolution of a unichromosomal asexual nematode.</title>
        <authorList>
            <person name="Fradin H."/>
            <person name="Zegar C."/>
            <person name="Gutwein M."/>
            <person name="Lucas J."/>
            <person name="Kovtun M."/>
            <person name="Corcoran D."/>
            <person name="Baugh L.R."/>
            <person name="Kiontke K."/>
            <person name="Gunsalus K."/>
            <person name="Fitch D.H."/>
            <person name="Piano F."/>
        </authorList>
    </citation>
    <scope>NUCLEOTIDE SEQUENCE [LARGE SCALE GENOMIC DNA]</scope>
    <source>
        <strain evidence="2">PF1309</strain>
    </source>
</reference>
<sequence>MMMVWRVLRISWHSVEATSSSPPTSRPNPRVSSTAQAVQLLSVTRATAAKRRPVVSQMTWRMADTALMRPMMAMSAVTAWVMRGGSDNDEGARKSSLAGLGAMGEKPWRTVWHLG</sequence>
<gene>
    <name evidence="2" type="ORF">WR25_09704</name>
</gene>
<accession>A0A2A2KKW0</accession>
<proteinExistence type="predicted"/>
<evidence type="ECO:0000313" key="3">
    <source>
        <dbReference type="Proteomes" id="UP000218231"/>
    </source>
</evidence>
<protein>
    <submittedName>
        <fullName evidence="2">Uncharacterized protein</fullName>
    </submittedName>
</protein>
<keyword evidence="3" id="KW-1185">Reference proteome</keyword>
<feature type="chain" id="PRO_5013013983" evidence="1">
    <location>
        <begin position="18"/>
        <end position="115"/>
    </location>
</feature>
<dbReference type="Proteomes" id="UP000218231">
    <property type="component" value="Unassembled WGS sequence"/>
</dbReference>
<name>A0A2A2KKW0_9BILA</name>
<dbReference type="EMBL" id="LIAE01008328">
    <property type="protein sequence ID" value="PAV74502.1"/>
    <property type="molecule type" value="Genomic_DNA"/>
</dbReference>
<keyword evidence="1" id="KW-0732">Signal</keyword>
<feature type="signal peptide" evidence="1">
    <location>
        <begin position="1"/>
        <end position="17"/>
    </location>
</feature>
<dbReference type="AlphaFoldDB" id="A0A2A2KKW0"/>
<evidence type="ECO:0000256" key="1">
    <source>
        <dbReference type="SAM" id="SignalP"/>
    </source>
</evidence>
<organism evidence="2 3">
    <name type="scientific">Diploscapter pachys</name>
    <dbReference type="NCBI Taxonomy" id="2018661"/>
    <lineage>
        <taxon>Eukaryota</taxon>
        <taxon>Metazoa</taxon>
        <taxon>Ecdysozoa</taxon>
        <taxon>Nematoda</taxon>
        <taxon>Chromadorea</taxon>
        <taxon>Rhabditida</taxon>
        <taxon>Rhabditina</taxon>
        <taxon>Rhabditomorpha</taxon>
        <taxon>Rhabditoidea</taxon>
        <taxon>Rhabditidae</taxon>
        <taxon>Diploscapter</taxon>
    </lineage>
</organism>